<evidence type="ECO:0000256" key="11">
    <source>
        <dbReference type="ARBA" id="ARBA00023002"/>
    </source>
</evidence>
<organism evidence="20 21">
    <name type="scientific">Batillaria attramentaria</name>
    <dbReference type="NCBI Taxonomy" id="370345"/>
    <lineage>
        <taxon>Eukaryota</taxon>
        <taxon>Metazoa</taxon>
        <taxon>Spiralia</taxon>
        <taxon>Lophotrochozoa</taxon>
        <taxon>Mollusca</taxon>
        <taxon>Gastropoda</taxon>
        <taxon>Caenogastropoda</taxon>
        <taxon>Sorbeoconcha</taxon>
        <taxon>Cerithioidea</taxon>
        <taxon>Batillariidae</taxon>
        <taxon>Batillaria</taxon>
    </lineage>
</organism>
<dbReference type="Pfam" id="PF04137">
    <property type="entry name" value="ERO1"/>
    <property type="match status" value="1"/>
</dbReference>
<feature type="disulfide bond" description="Redox-active" evidence="18">
    <location>
        <begin position="382"/>
        <end position="385"/>
    </location>
</feature>
<evidence type="ECO:0000256" key="12">
    <source>
        <dbReference type="ARBA" id="ARBA00023136"/>
    </source>
</evidence>
<sequence>MAFKAVSVTAVFFVIIHAVRSTQWSDTVSDGCFCKLQGEVDDCSCKVESLDSLNNNQIYPRLKSLLTRNFFRYFKVNLQKPCPFWTDDSRCALKDCHVNVCSEDQVPIDVKQNKQDIENKYSKEAQQDGHTCQEERELSALDTTLSESSKQAFKDWKDYDDSLDMFCEMDDEHSADLQYVDLLLNPERYTGYKGMSPHRIWRSVYEENCFKPSEKLHYGPDQDNLSNMCLEKRAFYRMISGLHTSINIHLCDQYLHPSDSAFGPPKWGPNIKEFRQRFDPETSDGQGPQRLKNLYFAYLVELRALAKAAPYLLQAEYYTGNSAQDEDVRNAVKDLLQIIRSFPDHFDESKLFQDHSLETLKLKMEFRDHFRNISRIMDCVGCDKCRLWGKLQVLGMGTALKILFSGNSMDPGSTVSADFKADFQLTRTEIVALFNAFGRLSSSIHSLENFRKLMR</sequence>
<comment type="subunit">
    <text evidence="4">May function both as a monomer and a homodimer.</text>
</comment>
<keyword evidence="11" id="KW-0560">Oxidoreductase</keyword>
<keyword evidence="15" id="KW-0676">Redox-active center</keyword>
<feature type="active site" evidence="16">
    <location>
        <position position="385"/>
    </location>
</feature>
<keyword evidence="21" id="KW-1185">Reference proteome</keyword>
<evidence type="ECO:0000256" key="6">
    <source>
        <dbReference type="ARBA" id="ARBA00022630"/>
    </source>
</evidence>
<feature type="signal peptide" evidence="19">
    <location>
        <begin position="1"/>
        <end position="21"/>
    </location>
</feature>
<evidence type="ECO:0000256" key="14">
    <source>
        <dbReference type="ARBA" id="ARBA00023180"/>
    </source>
</evidence>
<evidence type="ECO:0000313" key="21">
    <source>
        <dbReference type="Proteomes" id="UP001519460"/>
    </source>
</evidence>
<evidence type="ECO:0000256" key="10">
    <source>
        <dbReference type="ARBA" id="ARBA00022982"/>
    </source>
</evidence>
<dbReference type="EMBL" id="JACVVK020000024">
    <property type="protein sequence ID" value="KAK7502675.1"/>
    <property type="molecule type" value="Genomic_DNA"/>
</dbReference>
<dbReference type="PANTHER" id="PTHR12613:SF0">
    <property type="entry name" value="ERO1-LIKE PROTEIN"/>
    <property type="match status" value="1"/>
</dbReference>
<keyword evidence="10" id="KW-0249">Electron transport</keyword>
<comment type="similarity">
    <text evidence="3">Belongs to the EROs family.</text>
</comment>
<dbReference type="PANTHER" id="PTHR12613">
    <property type="entry name" value="ERO1-RELATED"/>
    <property type="match status" value="1"/>
</dbReference>
<feature type="binding site" evidence="17">
    <location>
        <position position="188"/>
    </location>
    <ligand>
        <name>FAD</name>
        <dbReference type="ChEBI" id="CHEBI:57692"/>
    </ligand>
</feature>
<comment type="cofactor">
    <cofactor evidence="1 17">
        <name>FAD</name>
        <dbReference type="ChEBI" id="CHEBI:57692"/>
    </cofactor>
</comment>
<evidence type="ECO:0000256" key="15">
    <source>
        <dbReference type="ARBA" id="ARBA00023284"/>
    </source>
</evidence>
<keyword evidence="6" id="KW-0285">Flavoprotein</keyword>
<accession>A0ABD0LT23</accession>
<comment type="caution">
    <text evidence="20">The sequence shown here is derived from an EMBL/GenBank/DDBJ whole genome shotgun (WGS) entry which is preliminary data.</text>
</comment>
<feature type="chain" id="PRO_5044892812" evidence="19">
    <location>
        <begin position="22"/>
        <end position="455"/>
    </location>
</feature>
<evidence type="ECO:0000313" key="20">
    <source>
        <dbReference type="EMBL" id="KAK7502675.1"/>
    </source>
</evidence>
<keyword evidence="5" id="KW-0813">Transport</keyword>
<dbReference type="AlphaFoldDB" id="A0ABD0LT23"/>
<evidence type="ECO:0000256" key="19">
    <source>
        <dbReference type="SAM" id="SignalP"/>
    </source>
</evidence>
<dbReference type="PIRSF" id="PIRSF017205">
    <property type="entry name" value="ERO1"/>
    <property type="match status" value="1"/>
</dbReference>
<keyword evidence="13 18" id="KW-1015">Disulfide bond</keyword>
<dbReference type="InterPro" id="IPR037192">
    <property type="entry name" value="ERO1-like_sf"/>
</dbReference>
<feature type="binding site" evidence="17">
    <location>
        <position position="277"/>
    </location>
    <ligand>
        <name>FAD</name>
        <dbReference type="ChEBI" id="CHEBI:57692"/>
    </ligand>
</feature>
<dbReference type="GO" id="GO:0005789">
    <property type="term" value="C:endoplasmic reticulum membrane"/>
    <property type="evidence" value="ECO:0007669"/>
    <property type="project" value="UniProtKB-SubCell"/>
</dbReference>
<keyword evidence="8" id="KW-0256">Endoplasmic reticulum</keyword>
<evidence type="ECO:0000256" key="16">
    <source>
        <dbReference type="PIRSR" id="PIRSR017205-1"/>
    </source>
</evidence>
<protein>
    <submittedName>
        <fullName evidence="20">Uncharacterized protein</fullName>
    </submittedName>
</protein>
<feature type="disulfide bond" description="Redox-active" evidence="18">
    <location>
        <begin position="91"/>
        <end position="96"/>
    </location>
</feature>
<evidence type="ECO:0000256" key="13">
    <source>
        <dbReference type="ARBA" id="ARBA00023157"/>
    </source>
</evidence>
<feature type="binding site" evidence="17">
    <location>
        <position position="190"/>
    </location>
    <ligand>
        <name>FAD</name>
        <dbReference type="ChEBI" id="CHEBI:57692"/>
    </ligand>
</feature>
<dbReference type="GO" id="GO:0016491">
    <property type="term" value="F:oxidoreductase activity"/>
    <property type="evidence" value="ECO:0007669"/>
    <property type="project" value="UniProtKB-KW"/>
</dbReference>
<feature type="active site" description="Nucleophile" evidence="16">
    <location>
        <position position="382"/>
    </location>
</feature>
<evidence type="ECO:0000256" key="5">
    <source>
        <dbReference type="ARBA" id="ARBA00022448"/>
    </source>
</evidence>
<comment type="subcellular location">
    <subcellularLocation>
        <location evidence="2">Endoplasmic reticulum membrane</location>
        <topology evidence="2">Peripheral membrane protein</topology>
        <orientation evidence="2">Lumenal side</orientation>
    </subcellularLocation>
</comment>
<proteinExistence type="inferred from homology"/>
<keyword evidence="12" id="KW-0472">Membrane</keyword>
<feature type="binding site" evidence="17">
    <location>
        <position position="243"/>
    </location>
    <ligand>
        <name>FAD</name>
        <dbReference type="ChEBI" id="CHEBI:57692"/>
    </ligand>
</feature>
<evidence type="ECO:0000256" key="9">
    <source>
        <dbReference type="ARBA" id="ARBA00022827"/>
    </source>
</evidence>
<evidence type="ECO:0000256" key="2">
    <source>
        <dbReference type="ARBA" id="ARBA00004367"/>
    </source>
</evidence>
<dbReference type="InterPro" id="IPR007266">
    <property type="entry name" value="Ero1"/>
</dbReference>
<evidence type="ECO:0000256" key="17">
    <source>
        <dbReference type="PIRSR" id="PIRSR017205-2"/>
    </source>
</evidence>
<keyword evidence="14" id="KW-0325">Glycoprotein</keyword>
<gene>
    <name evidence="20" type="ORF">BaRGS_00005925</name>
</gene>
<evidence type="ECO:0000256" key="3">
    <source>
        <dbReference type="ARBA" id="ARBA00008277"/>
    </source>
</evidence>
<keyword evidence="9 17" id="KW-0274">FAD</keyword>
<feature type="binding site" evidence="17">
    <location>
        <position position="201"/>
    </location>
    <ligand>
        <name>FAD</name>
        <dbReference type="ChEBI" id="CHEBI:57692"/>
    </ligand>
</feature>
<evidence type="ECO:0000256" key="7">
    <source>
        <dbReference type="ARBA" id="ARBA00022729"/>
    </source>
</evidence>
<dbReference type="Proteomes" id="UP001519460">
    <property type="component" value="Unassembled WGS sequence"/>
</dbReference>
<feature type="disulfide bond" evidence="18">
    <location>
        <begin position="132"/>
        <end position="167"/>
    </location>
</feature>
<evidence type="ECO:0000256" key="1">
    <source>
        <dbReference type="ARBA" id="ARBA00001974"/>
    </source>
</evidence>
<evidence type="ECO:0000256" key="4">
    <source>
        <dbReference type="ARBA" id="ARBA00011802"/>
    </source>
</evidence>
<feature type="binding site" evidence="17">
    <location>
        <position position="240"/>
    </location>
    <ligand>
        <name>FAD</name>
        <dbReference type="ChEBI" id="CHEBI:57692"/>
    </ligand>
</feature>
<evidence type="ECO:0000256" key="8">
    <source>
        <dbReference type="ARBA" id="ARBA00022824"/>
    </source>
</evidence>
<keyword evidence="7 19" id="KW-0732">Signal</keyword>
<evidence type="ECO:0000256" key="18">
    <source>
        <dbReference type="PIRSR" id="PIRSR017205-3"/>
    </source>
</evidence>
<name>A0ABD0LT23_9CAEN</name>
<reference evidence="20 21" key="1">
    <citation type="journal article" date="2023" name="Sci. Data">
        <title>Genome assembly of the Korean intertidal mud-creeper Batillaria attramentaria.</title>
        <authorList>
            <person name="Patra A.K."/>
            <person name="Ho P.T."/>
            <person name="Jun S."/>
            <person name="Lee S.J."/>
            <person name="Kim Y."/>
            <person name="Won Y.J."/>
        </authorList>
    </citation>
    <scope>NUCLEOTIDE SEQUENCE [LARGE SCALE GENOMIC DNA]</scope>
    <source>
        <strain evidence="20">Wonlab-2016</strain>
    </source>
</reference>
<dbReference type="SUPFAM" id="SSF110019">
    <property type="entry name" value="ERO1-like"/>
    <property type="match status" value="1"/>
</dbReference>